<evidence type="ECO:0000313" key="3">
    <source>
        <dbReference type="EMBL" id="CAE8595703.1"/>
    </source>
</evidence>
<reference evidence="3" key="1">
    <citation type="submission" date="2021-02" db="EMBL/GenBank/DDBJ databases">
        <authorList>
            <person name="Dougan E. K."/>
            <person name="Rhodes N."/>
            <person name="Thang M."/>
            <person name="Chan C."/>
        </authorList>
    </citation>
    <scope>NUCLEOTIDE SEQUENCE</scope>
</reference>
<evidence type="ECO:0000256" key="1">
    <source>
        <dbReference type="SAM" id="Phobius"/>
    </source>
</evidence>
<dbReference type="Proteomes" id="UP000654075">
    <property type="component" value="Unassembled WGS sequence"/>
</dbReference>
<keyword evidence="1" id="KW-0472">Membrane</keyword>
<dbReference type="EMBL" id="CAJNNV010008064">
    <property type="protein sequence ID" value="CAE8595703.1"/>
    <property type="molecule type" value="Genomic_DNA"/>
</dbReference>
<feature type="transmembrane region" description="Helical" evidence="1">
    <location>
        <begin position="136"/>
        <end position="163"/>
    </location>
</feature>
<keyword evidence="1" id="KW-1133">Transmembrane helix</keyword>
<keyword evidence="2" id="KW-0732">Signal</keyword>
<name>A0A813ECK8_POLGL</name>
<sequence length="183" mass="20420">MLLCCSCCCCCFVFLVVVVVFCCAWAPPFYSAMVPTLSRGATETERSHWTREISDSSGSRSQRLSFRRASTIVRETLSLSDPSLLRSVPIGAVLRNGGLMLRHSAGSEETYALSSQVARITKFVSHNWDTPRWSKFLALVMHFNFFWAVVSSVVAMLVTFALCGPIKLLPQQQQPIADDKIFE</sequence>
<protein>
    <recommendedName>
        <fullName evidence="5">PRA1 family protein</fullName>
    </recommendedName>
</protein>
<feature type="signal peptide" evidence="2">
    <location>
        <begin position="1"/>
        <end position="26"/>
    </location>
</feature>
<organism evidence="3 4">
    <name type="scientific">Polarella glacialis</name>
    <name type="common">Dinoflagellate</name>
    <dbReference type="NCBI Taxonomy" id="89957"/>
    <lineage>
        <taxon>Eukaryota</taxon>
        <taxon>Sar</taxon>
        <taxon>Alveolata</taxon>
        <taxon>Dinophyceae</taxon>
        <taxon>Suessiales</taxon>
        <taxon>Suessiaceae</taxon>
        <taxon>Polarella</taxon>
    </lineage>
</organism>
<feature type="non-terminal residue" evidence="3">
    <location>
        <position position="1"/>
    </location>
</feature>
<comment type="caution">
    <text evidence="3">The sequence shown here is derived from an EMBL/GenBank/DDBJ whole genome shotgun (WGS) entry which is preliminary data.</text>
</comment>
<gene>
    <name evidence="3" type="ORF">PGLA1383_LOCUS14209</name>
</gene>
<dbReference type="AlphaFoldDB" id="A0A813ECK8"/>
<accession>A0A813ECK8</accession>
<evidence type="ECO:0000313" key="4">
    <source>
        <dbReference type="Proteomes" id="UP000654075"/>
    </source>
</evidence>
<keyword evidence="1" id="KW-0812">Transmembrane</keyword>
<evidence type="ECO:0008006" key="5">
    <source>
        <dbReference type="Google" id="ProtNLM"/>
    </source>
</evidence>
<keyword evidence="4" id="KW-1185">Reference proteome</keyword>
<proteinExistence type="predicted"/>
<feature type="chain" id="PRO_5032746753" description="PRA1 family protein" evidence="2">
    <location>
        <begin position="27"/>
        <end position="183"/>
    </location>
</feature>
<evidence type="ECO:0000256" key="2">
    <source>
        <dbReference type="SAM" id="SignalP"/>
    </source>
</evidence>